<gene>
    <name evidence="1" type="ORF">SPIL2461_LOCUS4866</name>
</gene>
<dbReference type="EMBL" id="CAJNIZ010006602">
    <property type="protein sequence ID" value="CAE7251325.1"/>
    <property type="molecule type" value="Genomic_DNA"/>
</dbReference>
<accession>A0A812LXE5</accession>
<evidence type="ECO:0000313" key="1">
    <source>
        <dbReference type="EMBL" id="CAE7251325.1"/>
    </source>
</evidence>
<evidence type="ECO:0000313" key="2">
    <source>
        <dbReference type="Proteomes" id="UP000649617"/>
    </source>
</evidence>
<feature type="non-terminal residue" evidence="1">
    <location>
        <position position="1"/>
    </location>
</feature>
<protein>
    <submittedName>
        <fullName evidence="1">Uncharacterized protein</fullName>
    </submittedName>
</protein>
<sequence>TMRPLASQRAPTSVLIWTSSSCKPSGVWTHCPTFATTAWRSFAWRPRSVTTCLTWQRATTSSVCHATSRNS</sequence>
<comment type="caution">
    <text evidence="1">The sequence shown here is derived from an EMBL/GenBank/DDBJ whole genome shotgun (WGS) entry which is preliminary data.</text>
</comment>
<dbReference type="Proteomes" id="UP000649617">
    <property type="component" value="Unassembled WGS sequence"/>
</dbReference>
<keyword evidence="2" id="KW-1185">Reference proteome</keyword>
<feature type="non-terminal residue" evidence="1">
    <location>
        <position position="71"/>
    </location>
</feature>
<proteinExistence type="predicted"/>
<organism evidence="1 2">
    <name type="scientific">Symbiodinium pilosum</name>
    <name type="common">Dinoflagellate</name>
    <dbReference type="NCBI Taxonomy" id="2952"/>
    <lineage>
        <taxon>Eukaryota</taxon>
        <taxon>Sar</taxon>
        <taxon>Alveolata</taxon>
        <taxon>Dinophyceae</taxon>
        <taxon>Suessiales</taxon>
        <taxon>Symbiodiniaceae</taxon>
        <taxon>Symbiodinium</taxon>
    </lineage>
</organism>
<name>A0A812LXE5_SYMPI</name>
<dbReference type="AlphaFoldDB" id="A0A812LXE5"/>
<reference evidence="1" key="1">
    <citation type="submission" date="2021-02" db="EMBL/GenBank/DDBJ databases">
        <authorList>
            <person name="Dougan E. K."/>
            <person name="Rhodes N."/>
            <person name="Thang M."/>
            <person name="Chan C."/>
        </authorList>
    </citation>
    <scope>NUCLEOTIDE SEQUENCE</scope>
</reference>